<dbReference type="InterPro" id="IPR037176">
    <property type="entry name" value="Osmotin/thaumatin-like_sf"/>
</dbReference>
<reference evidence="18" key="2">
    <citation type="submission" date="2025-08" db="UniProtKB">
        <authorList>
            <consortium name="RefSeq"/>
        </authorList>
    </citation>
    <scope>IDENTIFICATION</scope>
    <source>
        <tissue evidence="18">Leaf</tissue>
    </source>
</reference>
<dbReference type="AlphaFoldDB" id="A0A9W3DKS6"/>
<evidence type="ECO:0000256" key="11">
    <source>
        <dbReference type="ARBA" id="ARBA00023180"/>
    </source>
</evidence>
<dbReference type="PROSITE" id="PS00108">
    <property type="entry name" value="PROTEIN_KINASE_ST"/>
    <property type="match status" value="1"/>
</dbReference>
<evidence type="ECO:0000313" key="17">
    <source>
        <dbReference type="Proteomes" id="UP000504610"/>
    </source>
</evidence>
<dbReference type="GeneID" id="108854081"/>
<comment type="subcellular location">
    <subcellularLocation>
        <location evidence="1">Membrane</location>
        <topology evidence="1">Single-pass type I membrane protein</topology>
    </subcellularLocation>
</comment>
<keyword evidence="17" id="KW-1185">Reference proteome</keyword>
<dbReference type="Proteomes" id="UP000504610">
    <property type="component" value="Chromosome 4"/>
</dbReference>
<dbReference type="FunFam" id="1.10.510.10:FF:000590">
    <property type="entry name" value="PR5-like receptor kinase"/>
    <property type="match status" value="1"/>
</dbReference>
<dbReference type="GO" id="GO:0004674">
    <property type="term" value="F:protein serine/threonine kinase activity"/>
    <property type="evidence" value="ECO:0007669"/>
    <property type="project" value="UniProtKB-KW"/>
</dbReference>
<dbReference type="PROSITE" id="PS51367">
    <property type="entry name" value="THAUMATIN_2"/>
    <property type="match status" value="1"/>
</dbReference>
<dbReference type="InterPro" id="IPR000719">
    <property type="entry name" value="Prot_kinase_dom"/>
</dbReference>
<evidence type="ECO:0000256" key="10">
    <source>
        <dbReference type="ARBA" id="ARBA00023136"/>
    </source>
</evidence>
<evidence type="ECO:0000256" key="13">
    <source>
        <dbReference type="SAM" id="MobiDB-lite"/>
    </source>
</evidence>
<dbReference type="SUPFAM" id="SSF49870">
    <property type="entry name" value="Osmotin, thaumatin-like protein"/>
    <property type="match status" value="1"/>
</dbReference>
<dbReference type="Gene3D" id="2.60.110.10">
    <property type="entry name" value="Thaumatin"/>
    <property type="match status" value="1"/>
</dbReference>
<evidence type="ECO:0000259" key="16">
    <source>
        <dbReference type="PROSITE" id="PS50011"/>
    </source>
</evidence>
<dbReference type="PROSITE" id="PS50011">
    <property type="entry name" value="PROTEIN_KINASE_DOM"/>
    <property type="match status" value="1"/>
</dbReference>
<dbReference type="FunFam" id="3.30.200.20:FF:000644">
    <property type="entry name" value="Suppressor of npr1-1 constitutive 4"/>
    <property type="match status" value="1"/>
</dbReference>
<dbReference type="SMART" id="SM00220">
    <property type="entry name" value="S_TKc"/>
    <property type="match status" value="1"/>
</dbReference>
<dbReference type="GO" id="GO:0016020">
    <property type="term" value="C:membrane"/>
    <property type="evidence" value="ECO:0007669"/>
    <property type="project" value="UniProtKB-SubCell"/>
</dbReference>
<evidence type="ECO:0000256" key="8">
    <source>
        <dbReference type="ARBA" id="ARBA00022840"/>
    </source>
</evidence>
<dbReference type="InterPro" id="IPR017949">
    <property type="entry name" value="Thaumatin_CS"/>
</dbReference>
<dbReference type="OrthoDB" id="1089752at2759"/>
<protein>
    <submittedName>
        <fullName evidence="18">PR5-like receptor kinase</fullName>
    </submittedName>
</protein>
<dbReference type="InterPro" id="IPR011009">
    <property type="entry name" value="Kinase-like_dom_sf"/>
</dbReference>
<evidence type="ECO:0000256" key="14">
    <source>
        <dbReference type="SAM" id="Phobius"/>
    </source>
</evidence>
<keyword evidence="4 14" id="KW-0812">Transmembrane</keyword>
<dbReference type="Pfam" id="PF07714">
    <property type="entry name" value="PK_Tyr_Ser-Thr"/>
    <property type="match status" value="1"/>
</dbReference>
<organism evidence="17 18">
    <name type="scientific">Raphanus sativus</name>
    <name type="common">Radish</name>
    <name type="synonym">Raphanus raphanistrum var. sativus</name>
    <dbReference type="NCBI Taxonomy" id="3726"/>
    <lineage>
        <taxon>Eukaryota</taxon>
        <taxon>Viridiplantae</taxon>
        <taxon>Streptophyta</taxon>
        <taxon>Embryophyta</taxon>
        <taxon>Tracheophyta</taxon>
        <taxon>Spermatophyta</taxon>
        <taxon>Magnoliopsida</taxon>
        <taxon>eudicotyledons</taxon>
        <taxon>Gunneridae</taxon>
        <taxon>Pentapetalae</taxon>
        <taxon>rosids</taxon>
        <taxon>malvids</taxon>
        <taxon>Brassicales</taxon>
        <taxon>Brassicaceae</taxon>
        <taxon>Brassiceae</taxon>
        <taxon>Raphanus</taxon>
    </lineage>
</organism>
<evidence type="ECO:0000256" key="3">
    <source>
        <dbReference type="ARBA" id="ARBA00022679"/>
    </source>
</evidence>
<dbReference type="KEGG" id="rsz:108854081"/>
<evidence type="ECO:0000256" key="6">
    <source>
        <dbReference type="ARBA" id="ARBA00022741"/>
    </source>
</evidence>
<feature type="chain" id="PRO_5040721251" evidence="15">
    <location>
        <begin position="30"/>
        <end position="707"/>
    </location>
</feature>
<dbReference type="InterPro" id="IPR017441">
    <property type="entry name" value="Protein_kinase_ATP_BS"/>
</dbReference>
<keyword evidence="10 14" id="KW-0472">Membrane</keyword>
<gene>
    <name evidence="18" type="primary">LOC108854081</name>
</gene>
<evidence type="ECO:0000256" key="1">
    <source>
        <dbReference type="ARBA" id="ARBA00004479"/>
    </source>
</evidence>
<dbReference type="PANTHER" id="PTHR27009">
    <property type="entry name" value="RUST RESISTANCE KINASE LR10-RELATED"/>
    <property type="match status" value="1"/>
</dbReference>
<feature type="signal peptide" evidence="15">
    <location>
        <begin position="1"/>
        <end position="29"/>
    </location>
</feature>
<dbReference type="InterPro" id="IPR001245">
    <property type="entry name" value="Ser-Thr/Tyr_kinase_cat_dom"/>
</dbReference>
<dbReference type="InterPro" id="IPR001938">
    <property type="entry name" value="Thaumatin"/>
</dbReference>
<feature type="transmembrane region" description="Helical" evidence="14">
    <location>
        <begin position="314"/>
        <end position="334"/>
    </location>
</feature>
<feature type="compositionally biased region" description="Polar residues" evidence="13">
    <location>
        <begin position="667"/>
        <end position="690"/>
    </location>
</feature>
<dbReference type="GO" id="GO:0005524">
    <property type="term" value="F:ATP binding"/>
    <property type="evidence" value="ECO:0007669"/>
    <property type="project" value="UniProtKB-UniRule"/>
</dbReference>
<feature type="binding site" evidence="12">
    <location>
        <position position="399"/>
    </location>
    <ligand>
        <name>ATP</name>
        <dbReference type="ChEBI" id="CHEBI:30616"/>
    </ligand>
</feature>
<dbReference type="Gene3D" id="3.30.200.20">
    <property type="entry name" value="Phosphorylase Kinase, domain 1"/>
    <property type="match status" value="1"/>
</dbReference>
<dbReference type="RefSeq" id="XP_056864298.1">
    <property type="nucleotide sequence ID" value="XM_057008318.1"/>
</dbReference>
<sequence length="707" mass="78521">MFFIIFNSMALKIAFLLFLASHLSVSVMSRSFTIENKCDYTIWPATYNYQGSVDTTGFRLEKGETRTINTTSSWIGNIWGRTLCDTNSSGGFSCITGDCESGEIECSKEGVPPATLAEFNLAFDGGNDYYDVSVINGYNLPVLVTPENGTCKSIGCVVDIKKTCPTELWINRTDIRSNDPYACKTSCQINQTRELCCVGLYVAGDGVPPEQCKRTIYSQTFNRECPGAYSYAYDTNNSTFVCPYSSNFVVQFCPGPNTTTPRSKDHTVLRLKNLLFIKILLVAEATDEPPLAPSVSPAPKTTRVQAKRKSSLKLILILGGSSVFAMIIVIAIVIKVRANNRRKSDLDGKNIEAVVMLKRFSYAQVKKMTKSFADVLGRGGFGTVYKGKLPDGSRDVAVKILKESNENGEDFINEVASMSRTSHVNIVSLLGFCYEGSKKAIIYEYMPNGSLDKFISEKMSEKMEWKTLYNIAVGVSRGLEYLHNRCVTRIVHFDIKPQNILMDGDSCPKISDFGLAKLCKNNESIMSMLDTRGTAGYIAPEVFSKNFGGVSHKSDVYSYGMVVLEMIGARDKEKAQNFESNNKSMYFPDWIYKDVEKGEIMSFFEDQITEEEDETLVKKMVLVGLWCIQTNPFDRPSMSKVVEMLEGSPEALMIPPKPLLSIPATTVQSSAGEVHDTSSFSKPSQDTSLYSEEAVQDITEEYSLRSS</sequence>
<dbReference type="SMART" id="SM00205">
    <property type="entry name" value="THN"/>
    <property type="match status" value="1"/>
</dbReference>
<dbReference type="Pfam" id="PF00314">
    <property type="entry name" value="Thaumatin"/>
    <property type="match status" value="1"/>
</dbReference>
<reference evidence="17" key="1">
    <citation type="journal article" date="2019" name="Database">
        <title>The radish genome database (RadishGD): an integrated information resource for radish genomics.</title>
        <authorList>
            <person name="Yu H.J."/>
            <person name="Baek S."/>
            <person name="Lee Y.J."/>
            <person name="Cho A."/>
            <person name="Mun J.H."/>
        </authorList>
    </citation>
    <scope>NUCLEOTIDE SEQUENCE [LARGE SCALE GENOMIC DNA]</scope>
    <source>
        <strain evidence="17">cv. WK10039</strain>
    </source>
</reference>
<keyword evidence="11" id="KW-0325">Glycoprotein</keyword>
<feature type="domain" description="Protein kinase" evidence="16">
    <location>
        <begin position="370"/>
        <end position="660"/>
    </location>
</feature>
<name>A0A9W3DKS6_RAPSA</name>
<dbReference type="Gene3D" id="1.10.510.10">
    <property type="entry name" value="Transferase(Phosphotransferase) domain 1"/>
    <property type="match status" value="1"/>
</dbReference>
<proteinExistence type="predicted"/>
<evidence type="ECO:0000256" key="5">
    <source>
        <dbReference type="ARBA" id="ARBA00022729"/>
    </source>
</evidence>
<keyword evidence="2" id="KW-0723">Serine/threonine-protein kinase</keyword>
<evidence type="ECO:0000256" key="12">
    <source>
        <dbReference type="PROSITE-ProRule" id="PRU10141"/>
    </source>
</evidence>
<keyword evidence="9 14" id="KW-1133">Transmembrane helix</keyword>
<keyword evidence="5 15" id="KW-0732">Signal</keyword>
<keyword evidence="7" id="KW-0418">Kinase</keyword>
<dbReference type="PROSITE" id="PS00107">
    <property type="entry name" value="PROTEIN_KINASE_ATP"/>
    <property type="match status" value="1"/>
</dbReference>
<dbReference type="SUPFAM" id="SSF56112">
    <property type="entry name" value="Protein kinase-like (PK-like)"/>
    <property type="match status" value="1"/>
</dbReference>
<accession>A0A9W3DKS6</accession>
<dbReference type="FunFam" id="2.60.110.10:FF:000004">
    <property type="entry name" value="THAUMATIN-LIKE PROTEIN 1"/>
    <property type="match status" value="1"/>
</dbReference>
<dbReference type="InterPro" id="IPR045874">
    <property type="entry name" value="LRK10/LRL21-25-like"/>
</dbReference>
<keyword evidence="8 12" id="KW-0067">ATP-binding</keyword>
<evidence type="ECO:0000256" key="15">
    <source>
        <dbReference type="SAM" id="SignalP"/>
    </source>
</evidence>
<evidence type="ECO:0000256" key="4">
    <source>
        <dbReference type="ARBA" id="ARBA00022692"/>
    </source>
</evidence>
<evidence type="ECO:0000256" key="2">
    <source>
        <dbReference type="ARBA" id="ARBA00022527"/>
    </source>
</evidence>
<evidence type="ECO:0000256" key="7">
    <source>
        <dbReference type="ARBA" id="ARBA00022777"/>
    </source>
</evidence>
<keyword evidence="3" id="KW-0808">Transferase</keyword>
<feature type="region of interest" description="Disordered" evidence="13">
    <location>
        <begin position="667"/>
        <end position="693"/>
    </location>
</feature>
<evidence type="ECO:0000313" key="18">
    <source>
        <dbReference type="RefSeq" id="XP_056864298.1"/>
    </source>
</evidence>
<evidence type="ECO:0000256" key="9">
    <source>
        <dbReference type="ARBA" id="ARBA00022989"/>
    </source>
</evidence>
<dbReference type="PRINTS" id="PR00347">
    <property type="entry name" value="THAUMATIN"/>
</dbReference>
<dbReference type="CDD" id="cd09218">
    <property type="entry name" value="TLP-PA"/>
    <property type="match status" value="1"/>
</dbReference>
<keyword evidence="6 12" id="KW-0547">Nucleotide-binding</keyword>
<dbReference type="PROSITE" id="PS00316">
    <property type="entry name" value="THAUMATIN_1"/>
    <property type="match status" value="1"/>
</dbReference>
<dbReference type="InterPro" id="IPR008271">
    <property type="entry name" value="Ser/Thr_kinase_AS"/>
</dbReference>